<evidence type="ECO:0000259" key="7">
    <source>
        <dbReference type="PROSITE" id="PS50811"/>
    </source>
</evidence>
<dbReference type="Pfam" id="PF03106">
    <property type="entry name" value="WRKY"/>
    <property type="match status" value="2"/>
</dbReference>
<dbReference type="GO" id="GO:0043565">
    <property type="term" value="F:sequence-specific DNA binding"/>
    <property type="evidence" value="ECO:0007669"/>
    <property type="project" value="InterPro"/>
</dbReference>
<dbReference type="Gene3D" id="2.20.25.80">
    <property type="entry name" value="WRKY domain"/>
    <property type="match status" value="2"/>
</dbReference>
<keyword evidence="4" id="KW-0804">Transcription</keyword>
<organism evidence="8">
    <name type="scientific">Gymnema sylvestre</name>
    <name type="common">Gurmar</name>
    <name type="synonym">Periploca sylvestris</name>
    <dbReference type="NCBI Taxonomy" id="4068"/>
    <lineage>
        <taxon>Eukaryota</taxon>
        <taxon>Viridiplantae</taxon>
        <taxon>Streptophyta</taxon>
        <taxon>Embryophyta</taxon>
        <taxon>Tracheophyta</taxon>
        <taxon>Spermatophyta</taxon>
        <taxon>Magnoliopsida</taxon>
        <taxon>eudicotyledons</taxon>
        <taxon>Gunneridae</taxon>
        <taxon>Pentapetalae</taxon>
        <taxon>asterids</taxon>
        <taxon>lamiids</taxon>
        <taxon>Gentianales</taxon>
        <taxon>Apocynaceae</taxon>
        <taxon>Asclepiadoideae</taxon>
        <taxon>Marsdenieae</taxon>
        <taxon>Gymnema</taxon>
    </lineage>
</organism>
<evidence type="ECO:0000256" key="5">
    <source>
        <dbReference type="ARBA" id="ARBA00023242"/>
    </source>
</evidence>
<dbReference type="PANTHER" id="PTHR31221:SF125">
    <property type="entry name" value="WRKY TRANSCRIPTION FACTOR 1"/>
    <property type="match status" value="1"/>
</dbReference>
<dbReference type="SUPFAM" id="SSF118290">
    <property type="entry name" value="WRKY DNA-binding domain"/>
    <property type="match status" value="2"/>
</dbReference>
<feature type="region of interest" description="Disordered" evidence="6">
    <location>
        <begin position="162"/>
        <end position="184"/>
    </location>
</feature>
<evidence type="ECO:0000256" key="6">
    <source>
        <dbReference type="SAM" id="MobiDB-lite"/>
    </source>
</evidence>
<dbReference type="SMART" id="SM00774">
    <property type="entry name" value="WRKY"/>
    <property type="match status" value="2"/>
</dbReference>
<keyword evidence="2" id="KW-0805">Transcription regulation</keyword>
<dbReference type="InterPro" id="IPR044810">
    <property type="entry name" value="WRKY_plant"/>
</dbReference>
<feature type="compositionally biased region" description="Polar residues" evidence="6">
    <location>
        <begin position="409"/>
        <end position="418"/>
    </location>
</feature>
<evidence type="ECO:0000256" key="3">
    <source>
        <dbReference type="ARBA" id="ARBA00023125"/>
    </source>
</evidence>
<gene>
    <name evidence="8" type="primary">WRKY1</name>
</gene>
<dbReference type="GO" id="GO:0003700">
    <property type="term" value="F:DNA-binding transcription factor activity"/>
    <property type="evidence" value="ECO:0007669"/>
    <property type="project" value="InterPro"/>
</dbReference>
<dbReference type="FunFam" id="2.20.25.80:FF:000003">
    <property type="entry name" value="WRKY transcription factor 57"/>
    <property type="match status" value="1"/>
</dbReference>
<keyword evidence="5" id="KW-0539">Nucleus</keyword>
<feature type="domain" description="WRKY" evidence="7">
    <location>
        <begin position="294"/>
        <end position="358"/>
    </location>
</feature>
<keyword evidence="3" id="KW-0238">DNA-binding</keyword>
<protein>
    <submittedName>
        <fullName evidence="8">WRKY transcription factor 1</fullName>
    </submittedName>
</protein>
<evidence type="ECO:0000256" key="4">
    <source>
        <dbReference type="ARBA" id="ARBA00023163"/>
    </source>
</evidence>
<dbReference type="GO" id="GO:0005634">
    <property type="term" value="C:nucleus"/>
    <property type="evidence" value="ECO:0007669"/>
    <property type="project" value="UniProtKB-SubCell"/>
</dbReference>
<evidence type="ECO:0000256" key="1">
    <source>
        <dbReference type="ARBA" id="ARBA00004123"/>
    </source>
</evidence>
<feature type="region of interest" description="Disordered" evidence="6">
    <location>
        <begin position="409"/>
        <end position="441"/>
    </location>
</feature>
<name>A0AA96SIR4_GYMSY</name>
<dbReference type="PROSITE" id="PS50811">
    <property type="entry name" value="WRKY"/>
    <property type="match status" value="2"/>
</dbReference>
<dbReference type="PANTHER" id="PTHR31221">
    <property type="entry name" value="WRKY TRANSCRIPTION FACTOR PROTEIN 1-RELATED"/>
    <property type="match status" value="1"/>
</dbReference>
<dbReference type="InterPro" id="IPR003657">
    <property type="entry name" value="WRKY_dom"/>
</dbReference>
<evidence type="ECO:0000313" key="8">
    <source>
        <dbReference type="EMBL" id="WNT99871.1"/>
    </source>
</evidence>
<feature type="domain" description="WRKY" evidence="7">
    <location>
        <begin position="461"/>
        <end position="526"/>
    </location>
</feature>
<dbReference type="EMBL" id="OR484773">
    <property type="protein sequence ID" value="WNT99871.1"/>
    <property type="molecule type" value="mRNA"/>
</dbReference>
<dbReference type="InterPro" id="IPR036576">
    <property type="entry name" value="WRKY_dom_sf"/>
</dbReference>
<evidence type="ECO:0000256" key="2">
    <source>
        <dbReference type="ARBA" id="ARBA00023015"/>
    </source>
</evidence>
<sequence>MTKFLMKREETALQTDQVRSIFPKMCENVSHDVQQGQNDDKIHPSQDNEEEVCHVKESRNIQRKLCSESLSCEINVNQDSKKLKNKLDGLDQTEGADAENSSRKVCEEAIPGSGRHATLPNKDHPVAKIELTDGGVHGPVPNGKLISDVRKHAPISNQEIVMDQRQSSDPEIQTQTSPKTQIHDRANGSSQFCQVSLIPKLEQDGSKQGQIPENEIHASATYEGGTVSTSLDRASNTSVQCGSTNPQASAFAHNQETLTYSTRPEKTLYKLQPRRNPECARASQSEQASIFQKIDDKALDDGYNWRKYGQKLVKRKVFIRSYYKCTYCNCLAKKQVQRSYDGSRTDIKYIGKHEHPKPQISPPLSASSPPIEAKKLDIEVTAASEAYRGRSEGTEPAATPMQLIPLTTNDGEVSQSQNSHDDIDDEDSPKTKKQRREACHGDDSLVKKTYSDARYVVQTISEVDIINDCYRWRKYGQKLVKGNPNPRSYYRCSNVGCPVKKHVERSSHDPKVVITTYEGKHDHDMPGSSSISHISVGSDINRKTMSAESRSENKTVGMEMVVHVSAN</sequence>
<proteinExistence type="evidence at transcript level"/>
<accession>A0AA96SIR4</accession>
<reference evidence="8" key="1">
    <citation type="submission" date="2023-08" db="EMBL/GenBank/DDBJ databases">
        <title>Transcriptomic revealing of plant pathogen interaction in Gymnema sylvestre.</title>
        <authorList>
            <person name="Kalariya K.A."/>
        </authorList>
    </citation>
    <scope>NUCLEOTIDE SEQUENCE</scope>
</reference>
<comment type="subcellular location">
    <subcellularLocation>
        <location evidence="1">Nucleus</location>
    </subcellularLocation>
</comment>
<feature type="compositionally biased region" description="Polar residues" evidence="6">
    <location>
        <begin position="162"/>
        <end position="180"/>
    </location>
</feature>
<dbReference type="AlphaFoldDB" id="A0AA96SIR4"/>